<protein>
    <submittedName>
        <fullName evidence="1">Uncharacterized protein</fullName>
    </submittedName>
</protein>
<name>A0A0C9V4C1_SPHS4</name>
<evidence type="ECO:0000313" key="2">
    <source>
        <dbReference type="Proteomes" id="UP000054279"/>
    </source>
</evidence>
<gene>
    <name evidence="1" type="ORF">M422DRAFT_255059</name>
</gene>
<sequence>MGLPPYYFLEFDNTIFLSFQSSGTLPLELVVTFPYPASNRWEDEQTVRAFHTFIQLFLQEEARIRTLMVIHARVSSLFLIFGSRNHPHRLEYLESLKIVMYKEDTNYEGMESQLLDIPKVVRLMVKPATLVHKFRWVSMKSVEHLSISGNNILHEKSFQDGANPTSGEFVPLSIELDEHRQAADHFQLPLALAEQKLSELYEGYNNAMSLITPIRRLPEEILLSILIEAFPRKVPSTEGPIVFAELKGSFNQRNRILLVVVASWFPASSSRVAIQLSKLHPLEYTVPPTILFLECSTTLVAPMTSVSLTFANCMCYAKSLDMDECPARTSNNMLKVTGPLTHGVPSYGEYCTNPDITVTS</sequence>
<dbReference type="AlphaFoldDB" id="A0A0C9V4C1"/>
<proteinExistence type="predicted"/>
<dbReference type="Proteomes" id="UP000054279">
    <property type="component" value="Unassembled WGS sequence"/>
</dbReference>
<keyword evidence="2" id="KW-1185">Reference proteome</keyword>
<organism evidence="1 2">
    <name type="scientific">Sphaerobolus stellatus (strain SS14)</name>
    <dbReference type="NCBI Taxonomy" id="990650"/>
    <lineage>
        <taxon>Eukaryota</taxon>
        <taxon>Fungi</taxon>
        <taxon>Dikarya</taxon>
        <taxon>Basidiomycota</taxon>
        <taxon>Agaricomycotina</taxon>
        <taxon>Agaricomycetes</taxon>
        <taxon>Phallomycetidae</taxon>
        <taxon>Geastrales</taxon>
        <taxon>Sphaerobolaceae</taxon>
        <taxon>Sphaerobolus</taxon>
    </lineage>
</organism>
<dbReference type="EMBL" id="KN837134">
    <property type="protein sequence ID" value="KIJ41749.1"/>
    <property type="molecule type" value="Genomic_DNA"/>
</dbReference>
<accession>A0A0C9V4C1</accession>
<dbReference type="HOGENOM" id="CLU_769804_0_0_1"/>
<evidence type="ECO:0000313" key="1">
    <source>
        <dbReference type="EMBL" id="KIJ41749.1"/>
    </source>
</evidence>
<reference evidence="1 2" key="1">
    <citation type="submission" date="2014-06" db="EMBL/GenBank/DDBJ databases">
        <title>Evolutionary Origins and Diversification of the Mycorrhizal Mutualists.</title>
        <authorList>
            <consortium name="DOE Joint Genome Institute"/>
            <consortium name="Mycorrhizal Genomics Consortium"/>
            <person name="Kohler A."/>
            <person name="Kuo A."/>
            <person name="Nagy L.G."/>
            <person name="Floudas D."/>
            <person name="Copeland A."/>
            <person name="Barry K.W."/>
            <person name="Cichocki N."/>
            <person name="Veneault-Fourrey C."/>
            <person name="LaButti K."/>
            <person name="Lindquist E.A."/>
            <person name="Lipzen A."/>
            <person name="Lundell T."/>
            <person name="Morin E."/>
            <person name="Murat C."/>
            <person name="Riley R."/>
            <person name="Ohm R."/>
            <person name="Sun H."/>
            <person name="Tunlid A."/>
            <person name="Henrissat B."/>
            <person name="Grigoriev I.V."/>
            <person name="Hibbett D.S."/>
            <person name="Martin F."/>
        </authorList>
    </citation>
    <scope>NUCLEOTIDE SEQUENCE [LARGE SCALE GENOMIC DNA]</scope>
    <source>
        <strain evidence="1 2">SS14</strain>
    </source>
</reference>